<name>A0ABY9KWF9_9BACI</name>
<dbReference type="EMBL" id="CP129113">
    <property type="protein sequence ID" value="WLV25221.1"/>
    <property type="molecule type" value="Genomic_DNA"/>
</dbReference>
<evidence type="ECO:0000313" key="2">
    <source>
        <dbReference type="Proteomes" id="UP001180087"/>
    </source>
</evidence>
<dbReference type="RefSeq" id="WP_348029006.1">
    <property type="nucleotide sequence ID" value="NZ_CP129113.1"/>
</dbReference>
<accession>A0ABY9KWF9</accession>
<sequence>MFHPTIFENLKVAFENRIYDLDSLDGKIDILNRIDRMDFAIMKRDFALRFALLGEPDVTVEVVLEASLQELADEILENERAHPGSALRLRFRKRVEDSEKTCKKITEALAAIWEDDVEIKQTLSRELDDKKVGELDTILVKFKPKLDEEHIEEIPEFLEHVLESLAALNKL</sequence>
<gene>
    <name evidence="1" type="ORF">QR721_03035</name>
</gene>
<dbReference type="Proteomes" id="UP001180087">
    <property type="component" value="Chromosome"/>
</dbReference>
<evidence type="ECO:0000313" key="1">
    <source>
        <dbReference type="EMBL" id="WLV25221.1"/>
    </source>
</evidence>
<keyword evidence="2" id="KW-1185">Reference proteome</keyword>
<proteinExistence type="predicted"/>
<protein>
    <submittedName>
        <fullName evidence="1">Uncharacterized protein</fullName>
    </submittedName>
</protein>
<reference evidence="1" key="1">
    <citation type="submission" date="2023-06" db="EMBL/GenBank/DDBJ databases">
        <title>A Treasure from Seagulls: Isolation and Description of Aciduricobacillus qingdaonensis gen. nov., sp. nov., a Rare Obligately Uric Acid-utilizing Member in the Family Bacillaceae.</title>
        <authorList>
            <person name="Liu W."/>
            <person name="Wang B."/>
        </authorList>
    </citation>
    <scope>NUCLEOTIDE SEQUENCE</scope>
    <source>
        <strain evidence="1">44XB</strain>
    </source>
</reference>
<organism evidence="1 2">
    <name type="scientific">Aciduricibacillus chroicocephali</name>
    <dbReference type="NCBI Taxonomy" id="3054939"/>
    <lineage>
        <taxon>Bacteria</taxon>
        <taxon>Bacillati</taxon>
        <taxon>Bacillota</taxon>
        <taxon>Bacilli</taxon>
        <taxon>Bacillales</taxon>
        <taxon>Bacillaceae</taxon>
        <taxon>Aciduricibacillus</taxon>
    </lineage>
</organism>